<dbReference type="UniPathway" id="UPA00035">
    <property type="reaction ID" value="UER00044"/>
</dbReference>
<organism evidence="11 12">
    <name type="scientific">Paenibacillus thiaminolyticus</name>
    <name type="common">Bacillus thiaminolyticus</name>
    <dbReference type="NCBI Taxonomy" id="49283"/>
    <lineage>
        <taxon>Bacteria</taxon>
        <taxon>Bacillati</taxon>
        <taxon>Bacillota</taxon>
        <taxon>Bacilli</taxon>
        <taxon>Bacillales</taxon>
        <taxon>Paenibacillaceae</taxon>
        <taxon>Paenibacillus</taxon>
    </lineage>
</organism>
<evidence type="ECO:0000256" key="5">
    <source>
        <dbReference type="ARBA" id="ARBA00022822"/>
    </source>
</evidence>
<evidence type="ECO:0000313" key="11">
    <source>
        <dbReference type="EMBL" id="RJG24501.1"/>
    </source>
</evidence>
<dbReference type="InterPro" id="IPR013785">
    <property type="entry name" value="Aldolase_TIM"/>
</dbReference>
<dbReference type="Gene3D" id="3.20.20.70">
    <property type="entry name" value="Aldolase class I"/>
    <property type="match status" value="1"/>
</dbReference>
<protein>
    <recommendedName>
        <fullName evidence="9">Tryptophan synthase alpha chain</fullName>
        <ecNumber evidence="9">4.2.1.20</ecNumber>
    </recommendedName>
</protein>
<dbReference type="Proteomes" id="UP000266177">
    <property type="component" value="Unassembled WGS sequence"/>
</dbReference>
<evidence type="ECO:0000256" key="4">
    <source>
        <dbReference type="ARBA" id="ARBA00022605"/>
    </source>
</evidence>
<dbReference type="InterPro" id="IPR018204">
    <property type="entry name" value="Trp_synthase_alpha_AS"/>
</dbReference>
<evidence type="ECO:0000256" key="2">
    <source>
        <dbReference type="ARBA" id="ARBA00004733"/>
    </source>
</evidence>
<evidence type="ECO:0000256" key="10">
    <source>
        <dbReference type="RuleBase" id="RU003662"/>
    </source>
</evidence>
<evidence type="ECO:0000256" key="8">
    <source>
        <dbReference type="ARBA" id="ARBA00049047"/>
    </source>
</evidence>
<evidence type="ECO:0000256" key="7">
    <source>
        <dbReference type="ARBA" id="ARBA00023239"/>
    </source>
</evidence>
<keyword evidence="5 9" id="KW-0822">Tryptophan biosynthesis</keyword>
<dbReference type="InterPro" id="IPR011060">
    <property type="entry name" value="RibuloseP-bd_barrel"/>
</dbReference>
<proteinExistence type="inferred from homology"/>
<dbReference type="Pfam" id="PF00290">
    <property type="entry name" value="Trp_syntA"/>
    <property type="match status" value="1"/>
</dbReference>
<comment type="subunit">
    <text evidence="3 9">Tetramer of two alpha and two beta chains.</text>
</comment>
<evidence type="ECO:0000256" key="9">
    <source>
        <dbReference type="HAMAP-Rule" id="MF_00131"/>
    </source>
</evidence>
<dbReference type="FunFam" id="3.20.20.70:FF:000037">
    <property type="entry name" value="Tryptophan synthase alpha chain"/>
    <property type="match status" value="1"/>
</dbReference>
<comment type="function">
    <text evidence="1 9">The alpha subunit is responsible for the aldol cleavage of indoleglycerol phosphate to indole and glyceraldehyde 3-phosphate.</text>
</comment>
<dbReference type="RefSeq" id="WP_119792914.1">
    <property type="nucleotide sequence ID" value="NZ_QYZD01000006.1"/>
</dbReference>
<dbReference type="PANTHER" id="PTHR43406:SF1">
    <property type="entry name" value="TRYPTOPHAN SYNTHASE ALPHA CHAIN, CHLOROPLASTIC"/>
    <property type="match status" value="1"/>
</dbReference>
<dbReference type="SUPFAM" id="SSF51366">
    <property type="entry name" value="Ribulose-phoshate binding barrel"/>
    <property type="match status" value="1"/>
</dbReference>
<dbReference type="OrthoDB" id="9804578at2"/>
<dbReference type="PROSITE" id="PS00167">
    <property type="entry name" value="TRP_SYNTHASE_ALPHA"/>
    <property type="match status" value="1"/>
</dbReference>
<dbReference type="CDD" id="cd04724">
    <property type="entry name" value="Tryptophan_synthase_alpha"/>
    <property type="match status" value="1"/>
</dbReference>
<evidence type="ECO:0000256" key="3">
    <source>
        <dbReference type="ARBA" id="ARBA00011270"/>
    </source>
</evidence>
<evidence type="ECO:0000256" key="1">
    <source>
        <dbReference type="ARBA" id="ARBA00003365"/>
    </source>
</evidence>
<dbReference type="NCBIfam" id="TIGR00262">
    <property type="entry name" value="trpA"/>
    <property type="match status" value="1"/>
</dbReference>
<feature type="active site" description="Proton acceptor" evidence="9">
    <location>
        <position position="57"/>
    </location>
</feature>
<accession>A0A3A3GJR0</accession>
<feature type="active site" description="Proton acceptor" evidence="9">
    <location>
        <position position="68"/>
    </location>
</feature>
<dbReference type="GO" id="GO:0004834">
    <property type="term" value="F:tryptophan synthase activity"/>
    <property type="evidence" value="ECO:0007669"/>
    <property type="project" value="UniProtKB-UniRule"/>
</dbReference>
<dbReference type="InterPro" id="IPR002028">
    <property type="entry name" value="Trp_synthase_suA"/>
</dbReference>
<dbReference type="AlphaFoldDB" id="A0A3A3GJR0"/>
<evidence type="ECO:0000256" key="6">
    <source>
        <dbReference type="ARBA" id="ARBA00023141"/>
    </source>
</evidence>
<keyword evidence="4 9" id="KW-0028">Amino-acid biosynthesis</keyword>
<keyword evidence="6 9" id="KW-0057">Aromatic amino acid biosynthesis</keyword>
<name>A0A3A3GJR0_PANTH</name>
<dbReference type="EMBL" id="QYZD01000006">
    <property type="protein sequence ID" value="RJG24501.1"/>
    <property type="molecule type" value="Genomic_DNA"/>
</dbReference>
<evidence type="ECO:0000313" key="12">
    <source>
        <dbReference type="Proteomes" id="UP000266177"/>
    </source>
</evidence>
<dbReference type="EC" id="4.2.1.20" evidence="9"/>
<comment type="catalytic activity">
    <reaction evidence="8 9">
        <text>(1S,2R)-1-C-(indol-3-yl)glycerol 3-phosphate + L-serine = D-glyceraldehyde 3-phosphate + L-tryptophan + H2O</text>
        <dbReference type="Rhea" id="RHEA:10532"/>
        <dbReference type="ChEBI" id="CHEBI:15377"/>
        <dbReference type="ChEBI" id="CHEBI:33384"/>
        <dbReference type="ChEBI" id="CHEBI:57912"/>
        <dbReference type="ChEBI" id="CHEBI:58866"/>
        <dbReference type="ChEBI" id="CHEBI:59776"/>
        <dbReference type="EC" id="4.2.1.20"/>
    </reaction>
</comment>
<sequence>MSDMAAQATNRLDDMFARYRAEGKAALMPFITLGDPDCGTTLKLLLRLEEAGADVIELGVPYSDPLADGPVIQRAAERALRGGVTLEDSFRVARQAREQGARIPYVLFTYYNPVMQYGIERFFRTAADAGFSGAIIPDLPYEESGPVREAADASGIHLVPLVAPTSEERISRITAQGRGFIYCVSSLGVTGIRDSFDDEVERFIRQVKATTELPVCVGFGISTPAHVKQFSAYCDGVIVGSAIVRKIEEAQPLLSDEGTFEDGILQICDFVRQLRN</sequence>
<gene>
    <name evidence="9" type="primary">trpA</name>
    <name evidence="11" type="ORF">DQX05_09250</name>
</gene>
<reference evidence="11 12" key="1">
    <citation type="submission" date="2018-09" db="EMBL/GenBank/DDBJ databases">
        <title>Paenibacillus SK2017-BO5.</title>
        <authorList>
            <person name="Piskunova J.V."/>
            <person name="Dubiley S.A."/>
            <person name="Severinov K.V."/>
        </authorList>
    </citation>
    <scope>NUCLEOTIDE SEQUENCE [LARGE SCALE GENOMIC DNA]</scope>
    <source>
        <strain evidence="11 12">BO5</strain>
    </source>
</reference>
<dbReference type="PANTHER" id="PTHR43406">
    <property type="entry name" value="TRYPTOPHAN SYNTHASE, ALPHA CHAIN"/>
    <property type="match status" value="1"/>
</dbReference>
<comment type="caution">
    <text evidence="11">The sequence shown here is derived from an EMBL/GenBank/DDBJ whole genome shotgun (WGS) entry which is preliminary data.</text>
</comment>
<comment type="similarity">
    <text evidence="9 10">Belongs to the TrpA family.</text>
</comment>
<dbReference type="GO" id="GO:0005829">
    <property type="term" value="C:cytosol"/>
    <property type="evidence" value="ECO:0007669"/>
    <property type="project" value="TreeGrafter"/>
</dbReference>
<comment type="pathway">
    <text evidence="2 9">Amino-acid biosynthesis; L-tryptophan biosynthesis; L-tryptophan from chorismate: step 5/5.</text>
</comment>
<dbReference type="HAMAP" id="MF_00131">
    <property type="entry name" value="Trp_synth_alpha"/>
    <property type="match status" value="1"/>
</dbReference>
<keyword evidence="7 9" id="KW-0456">Lyase</keyword>